<dbReference type="PANTHER" id="PTHR33871">
    <property type="entry name" value="OS05G0503100 PROTEIN-RELATED"/>
    <property type="match status" value="1"/>
</dbReference>
<feature type="compositionally biased region" description="Low complexity" evidence="1">
    <location>
        <begin position="169"/>
        <end position="182"/>
    </location>
</feature>
<dbReference type="AlphaFoldDB" id="A0AAV8R1L0"/>
<evidence type="ECO:0000313" key="3">
    <source>
        <dbReference type="Proteomes" id="UP001222027"/>
    </source>
</evidence>
<gene>
    <name evidence="2" type="ORF">OPV22_012437</name>
</gene>
<feature type="region of interest" description="Disordered" evidence="1">
    <location>
        <begin position="57"/>
        <end position="219"/>
    </location>
</feature>
<sequence length="271" mass="28783">MGTCASKCFTGPLNNVDSDHVEEKLVISESSRPPNPLPADLICNTEVVVAISSSCSSSSSSTSVSSPNPSTSPSFSPSSSSSSPSANCSPQPPPRPKATSSTKGKLRAVTVDREKQVPVDPEAIRRPIRRPPKLPVARSNPPVPAKRSRSCSPASVAERRSFTAERGPTATLTARARTSSSPKLRRSRSLVGGHGAAQPTAVKKNVRPSTPCDSSSRRISSMGKETCFHQIRQPQLGQIGSREAFPGHISMVPPMEDLNNPLISMDCFIFL</sequence>
<dbReference type="Proteomes" id="UP001222027">
    <property type="component" value="Unassembled WGS sequence"/>
</dbReference>
<reference evidence="2 3" key="1">
    <citation type="submission" date="2022-12" db="EMBL/GenBank/DDBJ databases">
        <title>Chromosome-scale assembly of the Ensete ventricosum genome.</title>
        <authorList>
            <person name="Dussert Y."/>
            <person name="Stocks J."/>
            <person name="Wendawek A."/>
            <person name="Woldeyes F."/>
            <person name="Nichols R.A."/>
            <person name="Borrell J.S."/>
        </authorList>
    </citation>
    <scope>NUCLEOTIDE SEQUENCE [LARGE SCALE GENOMIC DNA]</scope>
    <source>
        <strain evidence="3">cv. Maze</strain>
        <tissue evidence="2">Seeds</tissue>
    </source>
</reference>
<comment type="caution">
    <text evidence="2">The sequence shown here is derived from an EMBL/GenBank/DDBJ whole genome shotgun (WGS) entry which is preliminary data.</text>
</comment>
<keyword evidence="3" id="KW-1185">Reference proteome</keyword>
<feature type="compositionally biased region" description="Low complexity" evidence="1">
    <location>
        <begin position="57"/>
        <end position="89"/>
    </location>
</feature>
<dbReference type="EMBL" id="JAQQAF010000004">
    <property type="protein sequence ID" value="KAJ8490716.1"/>
    <property type="molecule type" value="Genomic_DNA"/>
</dbReference>
<accession>A0AAV8R1L0</accession>
<organism evidence="2 3">
    <name type="scientific">Ensete ventricosum</name>
    <name type="common">Abyssinian banana</name>
    <name type="synonym">Musa ensete</name>
    <dbReference type="NCBI Taxonomy" id="4639"/>
    <lineage>
        <taxon>Eukaryota</taxon>
        <taxon>Viridiplantae</taxon>
        <taxon>Streptophyta</taxon>
        <taxon>Embryophyta</taxon>
        <taxon>Tracheophyta</taxon>
        <taxon>Spermatophyta</taxon>
        <taxon>Magnoliopsida</taxon>
        <taxon>Liliopsida</taxon>
        <taxon>Zingiberales</taxon>
        <taxon>Musaceae</taxon>
        <taxon>Ensete</taxon>
    </lineage>
</organism>
<evidence type="ECO:0000313" key="2">
    <source>
        <dbReference type="EMBL" id="KAJ8490716.1"/>
    </source>
</evidence>
<feature type="compositionally biased region" description="Basic and acidic residues" evidence="1">
    <location>
        <begin position="110"/>
        <end position="125"/>
    </location>
</feature>
<protein>
    <submittedName>
        <fullName evidence="2">Uncharacterized protein</fullName>
    </submittedName>
</protein>
<name>A0AAV8R1L0_ENSVE</name>
<proteinExistence type="predicted"/>
<evidence type="ECO:0000256" key="1">
    <source>
        <dbReference type="SAM" id="MobiDB-lite"/>
    </source>
</evidence>
<feature type="compositionally biased region" description="Polar residues" evidence="1">
    <location>
        <begin position="207"/>
        <end position="219"/>
    </location>
</feature>